<keyword evidence="2" id="KW-1185">Reference proteome</keyword>
<proteinExistence type="predicted"/>
<sequence>MDAALSEVFVFKLFLVFLRKQAFEAGNLRSLFTLTPRGRCLILQLTVPVVELRFIQDEFAGGCGNTNTFGQFKGFITEFEVTEILAVPV</sequence>
<dbReference type="Proteomes" id="UP000198515">
    <property type="component" value="Unassembled WGS sequence"/>
</dbReference>
<protein>
    <submittedName>
        <fullName evidence="1">Uncharacterized protein</fullName>
    </submittedName>
</protein>
<dbReference type="EMBL" id="FMBC01000084">
    <property type="protein sequence ID" value="SCC69161.1"/>
    <property type="molecule type" value="Genomic_DNA"/>
</dbReference>
<accession>A0A1C4GN33</accession>
<evidence type="ECO:0000313" key="1">
    <source>
        <dbReference type="EMBL" id="SCC69161.1"/>
    </source>
</evidence>
<gene>
    <name evidence="1" type="ORF">GA0061070_10842</name>
</gene>
<organism evidence="1 2">
    <name type="scientific">Kosakonia oryziphila</name>
    <dbReference type="NCBI Taxonomy" id="1005667"/>
    <lineage>
        <taxon>Bacteria</taxon>
        <taxon>Pseudomonadati</taxon>
        <taxon>Pseudomonadota</taxon>
        <taxon>Gammaproteobacteria</taxon>
        <taxon>Enterobacterales</taxon>
        <taxon>Enterobacteriaceae</taxon>
        <taxon>Kosakonia</taxon>
    </lineage>
</organism>
<reference evidence="2" key="1">
    <citation type="submission" date="2016-08" db="EMBL/GenBank/DDBJ databases">
        <authorList>
            <person name="Varghese N."/>
            <person name="Submissions Spin"/>
        </authorList>
    </citation>
    <scope>NUCLEOTIDE SEQUENCE [LARGE SCALE GENOMIC DNA]</scope>
    <source>
        <strain evidence="2">REICA_142</strain>
    </source>
</reference>
<dbReference type="AlphaFoldDB" id="A0A1C4GN33"/>
<name>A0A1C4GN33_9ENTR</name>
<evidence type="ECO:0000313" key="2">
    <source>
        <dbReference type="Proteomes" id="UP000198515"/>
    </source>
</evidence>